<dbReference type="SUPFAM" id="SSF46689">
    <property type="entry name" value="Homeodomain-like"/>
    <property type="match status" value="1"/>
</dbReference>
<sequence length="81" mass="9867">MKPYSLDLRKKIIETYEQEQISQRKLAKRFRVALSFIYKLLKQYREKPEFDVRKSLKIKQSKDCSNSSRSHKFSISYFIEN</sequence>
<protein>
    <submittedName>
        <fullName evidence="1">Transcriptional regulator</fullName>
    </submittedName>
</protein>
<accession>A0A5P8VR13</accession>
<dbReference type="InterPro" id="IPR009057">
    <property type="entry name" value="Homeodomain-like_sf"/>
</dbReference>
<keyword evidence="2" id="KW-1185">Reference proteome</keyword>
<dbReference type="KEGG" id="nsh:GXM_00263"/>
<evidence type="ECO:0000313" key="2">
    <source>
        <dbReference type="Proteomes" id="UP000326678"/>
    </source>
</evidence>
<evidence type="ECO:0000313" key="1">
    <source>
        <dbReference type="EMBL" id="QFS42790.1"/>
    </source>
</evidence>
<dbReference type="EMBL" id="CP045226">
    <property type="protein sequence ID" value="QFS42790.1"/>
    <property type="molecule type" value="Genomic_DNA"/>
</dbReference>
<dbReference type="InterPro" id="IPR036388">
    <property type="entry name" value="WH-like_DNA-bd_sf"/>
</dbReference>
<dbReference type="Proteomes" id="UP000326678">
    <property type="component" value="Chromosome Gxm1"/>
</dbReference>
<organism evidence="1 2">
    <name type="scientific">Nostoc sphaeroides CCNUC1</name>
    <dbReference type="NCBI Taxonomy" id="2653204"/>
    <lineage>
        <taxon>Bacteria</taxon>
        <taxon>Bacillati</taxon>
        <taxon>Cyanobacteriota</taxon>
        <taxon>Cyanophyceae</taxon>
        <taxon>Nostocales</taxon>
        <taxon>Nostocaceae</taxon>
        <taxon>Nostoc</taxon>
    </lineage>
</organism>
<gene>
    <name evidence="1" type="ORF">GXM_00263</name>
</gene>
<reference evidence="1 2" key="1">
    <citation type="submission" date="2019-10" db="EMBL/GenBank/DDBJ databases">
        <title>Genomic and transcriptomic insights into the perfect genentic adaptation of a filamentous nitrogen-fixing cyanobacterium to rice fields.</title>
        <authorList>
            <person name="Chen Z."/>
        </authorList>
    </citation>
    <scope>NUCLEOTIDE SEQUENCE [LARGE SCALE GENOMIC DNA]</scope>
    <source>
        <strain evidence="1">CCNUC1</strain>
    </source>
</reference>
<dbReference type="AlphaFoldDB" id="A0A5P8VR13"/>
<name>A0A5P8VR13_9NOSO</name>
<dbReference type="Gene3D" id="1.10.10.10">
    <property type="entry name" value="Winged helix-like DNA-binding domain superfamily/Winged helix DNA-binding domain"/>
    <property type="match status" value="1"/>
</dbReference>
<proteinExistence type="predicted"/>